<reference evidence="2" key="1">
    <citation type="journal article" date="2002" name="Science">
        <title>The draft genome of Ciona intestinalis: insights into chordate and vertebrate origins.</title>
        <authorList>
            <person name="Dehal P."/>
            <person name="Satou Y."/>
            <person name="Campbell R.K."/>
            <person name="Chapman J."/>
            <person name="Degnan B."/>
            <person name="De Tomaso A."/>
            <person name="Davidson B."/>
            <person name="Di Gregorio A."/>
            <person name="Gelpke M."/>
            <person name="Goodstein D.M."/>
            <person name="Harafuji N."/>
            <person name="Hastings K.E."/>
            <person name="Ho I."/>
            <person name="Hotta K."/>
            <person name="Huang W."/>
            <person name="Kawashima T."/>
            <person name="Lemaire P."/>
            <person name="Martinez D."/>
            <person name="Meinertzhagen I.A."/>
            <person name="Necula S."/>
            <person name="Nonaka M."/>
            <person name="Putnam N."/>
            <person name="Rash S."/>
            <person name="Saiga H."/>
            <person name="Satake M."/>
            <person name="Terry A."/>
            <person name="Yamada L."/>
            <person name="Wang H.G."/>
            <person name="Awazu S."/>
            <person name="Azumi K."/>
            <person name="Boore J."/>
            <person name="Branno M."/>
            <person name="Chin-Bow S."/>
            <person name="DeSantis R."/>
            <person name="Doyle S."/>
            <person name="Francino P."/>
            <person name="Keys D.N."/>
            <person name="Haga S."/>
            <person name="Hayashi H."/>
            <person name="Hino K."/>
            <person name="Imai K.S."/>
            <person name="Inaba K."/>
            <person name="Kano S."/>
            <person name="Kobayashi K."/>
            <person name="Kobayashi M."/>
            <person name="Lee B.I."/>
            <person name="Makabe K.W."/>
            <person name="Manohar C."/>
            <person name="Matassi G."/>
            <person name="Medina M."/>
            <person name="Mochizuki Y."/>
            <person name="Mount S."/>
            <person name="Morishita T."/>
            <person name="Miura S."/>
            <person name="Nakayama A."/>
            <person name="Nishizaka S."/>
            <person name="Nomoto H."/>
            <person name="Ohta F."/>
            <person name="Oishi K."/>
            <person name="Rigoutsos I."/>
            <person name="Sano M."/>
            <person name="Sasaki A."/>
            <person name="Sasakura Y."/>
            <person name="Shoguchi E."/>
            <person name="Shin-i T."/>
            <person name="Spagnuolo A."/>
            <person name="Stainier D."/>
            <person name="Suzuki M.M."/>
            <person name="Tassy O."/>
            <person name="Takatori N."/>
            <person name="Tokuoka M."/>
            <person name="Yagi K."/>
            <person name="Yoshizaki F."/>
            <person name="Wada S."/>
            <person name="Zhang C."/>
            <person name="Hyatt P.D."/>
            <person name="Larimer F."/>
            <person name="Detter C."/>
            <person name="Doggett N."/>
            <person name="Glavina T."/>
            <person name="Hawkins T."/>
            <person name="Richardson P."/>
            <person name="Lucas S."/>
            <person name="Kohara Y."/>
            <person name="Levine M."/>
            <person name="Satoh N."/>
            <person name="Rokhsar D.S."/>
        </authorList>
    </citation>
    <scope>NUCLEOTIDE SEQUENCE [LARGE SCALE GENOMIC DNA]</scope>
</reference>
<dbReference type="Ensembl" id="ENSCINT00000001992.3">
    <property type="protein sequence ID" value="ENSCINP00000001992.3"/>
    <property type="gene ID" value="ENSCING00000001059.3"/>
</dbReference>
<keyword evidence="2" id="KW-1185">Reference proteome</keyword>
<evidence type="ECO:0000313" key="1">
    <source>
        <dbReference type="Ensembl" id="ENSCINP00000001992.3"/>
    </source>
</evidence>
<reference evidence="1" key="3">
    <citation type="submission" date="2025-09" db="UniProtKB">
        <authorList>
            <consortium name="Ensembl"/>
        </authorList>
    </citation>
    <scope>IDENTIFICATION</scope>
</reference>
<accession>F6UN49</accession>
<dbReference type="Proteomes" id="UP000008144">
    <property type="component" value="Unassembled WGS sequence"/>
</dbReference>
<name>F6UN49_CIOIN</name>
<evidence type="ECO:0000313" key="2">
    <source>
        <dbReference type="Proteomes" id="UP000008144"/>
    </source>
</evidence>
<proteinExistence type="predicted"/>
<dbReference type="GeneTree" id="ENSGT00530000063956"/>
<dbReference type="InParanoid" id="F6UN49"/>
<organism evidence="1 2">
    <name type="scientific">Ciona intestinalis</name>
    <name type="common">Transparent sea squirt</name>
    <name type="synonym">Ascidia intestinalis</name>
    <dbReference type="NCBI Taxonomy" id="7719"/>
    <lineage>
        <taxon>Eukaryota</taxon>
        <taxon>Metazoa</taxon>
        <taxon>Chordata</taxon>
        <taxon>Tunicata</taxon>
        <taxon>Ascidiacea</taxon>
        <taxon>Phlebobranchia</taxon>
        <taxon>Cionidae</taxon>
        <taxon>Ciona</taxon>
    </lineage>
</organism>
<dbReference type="AlphaFoldDB" id="F6UN49"/>
<reference evidence="1" key="2">
    <citation type="submission" date="2025-08" db="UniProtKB">
        <authorList>
            <consortium name="Ensembl"/>
        </authorList>
    </citation>
    <scope>IDENTIFICATION</scope>
</reference>
<dbReference type="Gene3D" id="1.20.58.2190">
    <property type="match status" value="1"/>
</dbReference>
<gene>
    <name evidence="1" type="primary">LOC100184132</name>
</gene>
<protein>
    <submittedName>
        <fullName evidence="1">Uncharacterized LOC100184132</fullName>
    </submittedName>
</protein>
<sequence length="206" mass="24208">MERQKYENIYKNNFIQRRELQPLAADEEKIKDSEEYKQVLHAAESFLTSGGEVDDSYHVSRNFDQYVLQNKHDGITNIWGEFASVFLILSWYSWRILNAPWRKSYFKVKKYSGHYQYVMHDNFSPKVAEGLMMRLGYIYHKPQEAFLFQPQSLTTSGCWKANLTRVGMDFFLVHARCSLSSTHTGRSMAVQDTFNRFPGLKFTSEP</sequence>
<dbReference type="HOGENOM" id="CLU_1334536_0_0_1"/>